<name>A0A3A5KD18_9HYPH</name>
<accession>A0A3A5KD18</accession>
<comment type="caution">
    <text evidence="1">The sequence shown here is derived from an EMBL/GenBank/DDBJ whole genome shotgun (WGS) entry which is preliminary data.</text>
</comment>
<gene>
    <name evidence="1" type="ORF">D3227_25775</name>
</gene>
<keyword evidence="2" id="KW-1185">Reference proteome</keyword>
<proteinExistence type="predicted"/>
<evidence type="ECO:0000313" key="2">
    <source>
        <dbReference type="Proteomes" id="UP000272706"/>
    </source>
</evidence>
<evidence type="ECO:0000313" key="1">
    <source>
        <dbReference type="EMBL" id="RJT32868.1"/>
    </source>
</evidence>
<dbReference type="Proteomes" id="UP000272706">
    <property type="component" value="Unassembled WGS sequence"/>
</dbReference>
<dbReference type="EMBL" id="QZWZ01000024">
    <property type="protein sequence ID" value="RJT32868.1"/>
    <property type="molecule type" value="Genomic_DNA"/>
</dbReference>
<dbReference type="AlphaFoldDB" id="A0A3A5KD18"/>
<sequence length="64" mass="7390">MAACLGPVRLPSGELTQRDVERLWISDRKALINCGKRHAALRDFYHERDADLRNIEKRKGWAGE</sequence>
<protein>
    <submittedName>
        <fullName evidence="1">Anaerobic dehydrogenase</fullName>
    </submittedName>
</protein>
<reference evidence="1 2" key="1">
    <citation type="submission" date="2018-09" db="EMBL/GenBank/DDBJ databases">
        <title>Mesorhizobium carmichaelinearum sp. nov. isolated from Carmichaelinea spp. root nodules in New Zealand.</title>
        <authorList>
            <person name="De Meyer S.E."/>
        </authorList>
    </citation>
    <scope>NUCLEOTIDE SEQUENCE [LARGE SCALE GENOMIC DNA]</scope>
    <source>
        <strain evidence="1 2">ICMP19557</strain>
    </source>
</reference>
<organism evidence="1 2">
    <name type="scientific">Mesorhizobium waimense</name>
    <dbReference type="NCBI Taxonomy" id="1300307"/>
    <lineage>
        <taxon>Bacteria</taxon>
        <taxon>Pseudomonadati</taxon>
        <taxon>Pseudomonadota</taxon>
        <taxon>Alphaproteobacteria</taxon>
        <taxon>Hyphomicrobiales</taxon>
        <taxon>Phyllobacteriaceae</taxon>
        <taxon>Mesorhizobium</taxon>
    </lineage>
</organism>
<dbReference type="OrthoDB" id="8403279at2"/>